<dbReference type="Pfam" id="PF01825">
    <property type="entry name" value="GPS"/>
    <property type="match status" value="1"/>
</dbReference>
<feature type="chain" id="PRO_5003037274" evidence="9">
    <location>
        <begin position="22"/>
        <end position="2212"/>
    </location>
</feature>
<feature type="repeat" description="NHL" evidence="7">
    <location>
        <begin position="491"/>
        <end position="522"/>
    </location>
</feature>
<dbReference type="STRING" id="5762.D2V3Y0"/>
<name>D2V3Y0_NAEGR</name>
<evidence type="ECO:0000259" key="10">
    <source>
        <dbReference type="PROSITE" id="PS50132"/>
    </source>
</evidence>
<evidence type="ECO:0000256" key="5">
    <source>
        <dbReference type="ARBA" id="ARBA00023136"/>
    </source>
</evidence>
<feature type="transmembrane region" description="Helical" evidence="8">
    <location>
        <begin position="1708"/>
        <end position="1727"/>
    </location>
</feature>
<dbReference type="InterPro" id="IPR044926">
    <property type="entry name" value="RGS_subdomain_2"/>
</dbReference>
<keyword evidence="3" id="KW-0677">Repeat</keyword>
<dbReference type="KEGG" id="ngr:NAEGRDRAFT_63528"/>
<dbReference type="InterPro" id="IPR001258">
    <property type="entry name" value="NHL_repeat"/>
</dbReference>
<dbReference type="SMART" id="SM00303">
    <property type="entry name" value="GPS"/>
    <property type="match status" value="1"/>
</dbReference>
<dbReference type="InterPro" id="IPR011042">
    <property type="entry name" value="6-blade_b-propeller_TolB-like"/>
</dbReference>
<dbReference type="InterPro" id="IPR000203">
    <property type="entry name" value="GPS"/>
</dbReference>
<dbReference type="InParanoid" id="D2V3Y0"/>
<evidence type="ECO:0000256" key="2">
    <source>
        <dbReference type="ARBA" id="ARBA00022692"/>
    </source>
</evidence>
<dbReference type="InterPro" id="IPR057244">
    <property type="entry name" value="GAIN_B"/>
</dbReference>
<dbReference type="SUPFAM" id="SSF48097">
    <property type="entry name" value="Regulator of G-protein signaling, RGS"/>
    <property type="match status" value="1"/>
</dbReference>
<evidence type="ECO:0000256" key="3">
    <source>
        <dbReference type="ARBA" id="ARBA00022737"/>
    </source>
</evidence>
<dbReference type="Pfam" id="PF25021">
    <property type="entry name" value="TEN_NHL"/>
    <property type="match status" value="1"/>
</dbReference>
<keyword evidence="13" id="KW-1185">Reference proteome</keyword>
<dbReference type="Gene3D" id="2.60.220.50">
    <property type="match status" value="1"/>
</dbReference>
<keyword evidence="6" id="KW-1015">Disulfide bond</keyword>
<evidence type="ECO:0000256" key="6">
    <source>
        <dbReference type="ARBA" id="ARBA00023157"/>
    </source>
</evidence>
<feature type="transmembrane region" description="Helical" evidence="8">
    <location>
        <begin position="2009"/>
        <end position="2029"/>
    </location>
</feature>
<sequence>MSCSNLMTYIFVLLLLANAKGDQSTASNVNYKITTLLGGFNGDGQNALTVGMFWPQTIAISSTTGNIYYSDYLNNQIRYIKPDGNSYFLAGNPNYNFDSTNFPKGPTPATTSIHWPFCVAVNSKGEVYFTDENTLRKVYKNSYGQDTMLLLAGGGSNLSSNISALDAKLGAPFGLLVDEANDVIYVSDTYKYTIRKIVNGTIYTIAGTGVEDKNTPEGSLAASASIAKVLTLTFHPLTRELIYLEETGRVRRITNEGRIFTLYSGTNGAIGMVFDSFGDFYLAESTHQIVKISNSVRTVVANDAGVAAFGGDGGLAINATLNNPTGLAISGRFLYVADTSNFRIRRIDLDTKIITTLAGNGLRKYMGIVGSSVALYRPRGTFYNSQTDELLIADWGNSRVIRLNSLSNYTSSKIEPILGTGNRAYSADGNFGNETDVIYPRSVVQSLSNGDIYVGSENLVMKLRKSDQRAVTIAGTRTTLAGDGYQGIYSQLSQPRGVCVGPTGDIYIVDAGNYVIRKIDSNGIISTFIGDGVSGYRDGDALTARIGFASAITCLSNGDLLISDSISDGMLFFGNYLNNQRIRKFTAKTNQVTTVAGTGVRSYSGDGGPAIIAPLNGPTGVYYNETNGDIIFCDSENYRIRKISNSTGLITTIAGTGVYSYNGDGLAALATNIAPFGISVHPITDEIYFSDMNSFMVRKIDSKGLIKTVIGYIPGCTGFSTTSYANKTCLNFPSQIIFSPNGDLFVAVYLDHIIKKMNYGSDVVYNVAGTGAKGVVQPPFSGDLEATSTNLNHPFGVAFSPFTNELIFSDTDFYRVRKVTPFGFVKTIAGGIGDNGLAVNAYVGFVRALALTDNEIYLSDSFYRIRKVSFSSGIITTFAGNYNYVEMEDNVPTNYTSLDIYDMKIRNNELVFSDRCSILKTNISGTGILTRVAGKKECGYVIDSMLLNQTTFSTNTTFGYSISFTYMSNGEMLIADTNNNVIRKVDLNGYSTIIAGNGTAGFNGDSDAKQAYLNNPQGLSVLSDGRIIFSDSGNDRIRMLSPYCKEEYYILTQSPEGLVCNLTSCFGKLSNDPNVCSGNGKCIGIDTCKCHEGVKFVGNECREERSLEIIGKPAGFVKGTSNSFYMSIVSVILKKGDFESIINSNNCTNCTWTNLKYSWKISDGNQTSFYVPESLIAYYHGKVSNGLFKLSFRPILSLKGTTSSLQGNVTLSVKFHNSMNITESVEFVESFPLISPPQRIHSNATILPQSGMALSSLFTIQEDLNNWIVPDPILGNLEFSFGFEFINSFGENSLIRLSEFSTNSSLTTYLPFIQNNRTNDMSFSSINLYVICRDSLFNEYPEFIGSVKVIPNSEDLNDLILRIRLNNVLANIVPYDQSANQNTDILYESIRSINIQFENPSLTLSVINQLTSSSLETKSAYIVSSKLDEYLSKVYEQVRIEKNSNGFISKQRMSDTDLFNTLSTTSNILLNGYVNISNICNQLSSIILSQQNAKVYSDSMVPNSYISHLINITTTSFFKTSNTGTISQIYNDVSFATDYILSKYDGYYSEIGLSLITFDENLYINGNSTQLTKSKEFTMYKSGSQISLSDLRDPIYITFTIDTNSSISNSSLLSCQFWNETNQRWESHGCSIFSFNNKTNQLICQCNHATLFAAFIEQETPSSTEYLRQISSLYIAQISFGSLFLLLSLTILTLLVTFRKSILVRSRFITPYIGITALIIECSMLLITQRGILLGYANSVIGNQQDFEQSQSTVIQLQNGDLVANIISNIFTIIVNTMTLTAFFSYLYQVVRFQVLKYFYHQIYIMFHSKEPKGETILKLTKLFLSTRVMLILMCLFISLNVIYWVLWVILIRVGVITSLTYTHIVSISFTCSILLLGFITCCIIGLELIMTCVSKRKEREIIQQGQENNEKTNLNFSLNDLITGKSLEKFENFTATKKALRMPLYGIREAFTRLDSPLYFRAEMCLFVMCFTCLVISQIIGLSGLSFRKENSLKMLLLNDSISLLFDILYMFSYLFVFGGYSLVILIIQKFKKKQLEKQDDDDDIRKLIEHSEGLKLFEWFCEKEYSLENLQLYLELRNNQNILESLNDFQQVKTVINHIYVTYIQMGALKEVNISSDCSKLFASLVKRLDSVDNLNVELESAENMGSKKTMNFPQGLKESITESIESLQNQIRFNLSDTLSRFIFTQQFKTYQEIVNYKENLLKQAKLEI</sequence>
<evidence type="ECO:0000259" key="11">
    <source>
        <dbReference type="PROSITE" id="PS50221"/>
    </source>
</evidence>
<dbReference type="PANTHER" id="PTHR46388">
    <property type="entry name" value="NHL REPEAT-CONTAINING PROTEIN 2"/>
    <property type="match status" value="1"/>
</dbReference>
<dbReference type="EMBL" id="GG738851">
    <property type="protein sequence ID" value="EFC48428.1"/>
    <property type="molecule type" value="Genomic_DNA"/>
</dbReference>
<dbReference type="RefSeq" id="XP_002681172.1">
    <property type="nucleotide sequence ID" value="XM_002681126.1"/>
</dbReference>
<feature type="signal peptide" evidence="9">
    <location>
        <begin position="1"/>
        <end position="21"/>
    </location>
</feature>
<dbReference type="PROSITE" id="PS51125">
    <property type="entry name" value="NHL"/>
    <property type="match status" value="1"/>
</dbReference>
<feature type="transmembrane region" description="Helical" evidence="8">
    <location>
        <begin position="1967"/>
        <end position="1989"/>
    </location>
</feature>
<comment type="subcellular location">
    <subcellularLocation>
        <location evidence="1">Membrane</location>
    </subcellularLocation>
</comment>
<dbReference type="Proteomes" id="UP000006671">
    <property type="component" value="Unassembled WGS sequence"/>
</dbReference>
<gene>
    <name evidence="12" type="ORF">NAEGRDRAFT_63528</name>
</gene>
<feature type="domain" description="GAIN-B" evidence="11">
    <location>
        <begin position="1458"/>
        <end position="1664"/>
    </location>
</feature>
<dbReference type="Gene3D" id="1.10.167.10">
    <property type="entry name" value="Regulator of G-protein Signalling 4, domain 2"/>
    <property type="match status" value="1"/>
</dbReference>
<feature type="transmembrane region" description="Helical" evidence="8">
    <location>
        <begin position="1766"/>
        <end position="1788"/>
    </location>
</feature>
<feature type="transmembrane region" description="Helical" evidence="8">
    <location>
        <begin position="1673"/>
        <end position="1696"/>
    </location>
</feature>
<feature type="domain" description="RGS" evidence="10">
    <location>
        <begin position="2045"/>
        <end position="2114"/>
    </location>
</feature>
<evidence type="ECO:0000313" key="13">
    <source>
        <dbReference type="Proteomes" id="UP000006671"/>
    </source>
</evidence>
<dbReference type="InterPro" id="IPR056822">
    <property type="entry name" value="TEN_NHL"/>
</dbReference>
<organism evidence="13">
    <name type="scientific">Naegleria gruberi</name>
    <name type="common">Amoeba</name>
    <dbReference type="NCBI Taxonomy" id="5762"/>
    <lineage>
        <taxon>Eukaryota</taxon>
        <taxon>Discoba</taxon>
        <taxon>Heterolobosea</taxon>
        <taxon>Tetramitia</taxon>
        <taxon>Eutetramitia</taxon>
        <taxon>Vahlkampfiidae</taxon>
        <taxon>Naegleria</taxon>
    </lineage>
</organism>
<dbReference type="Gene3D" id="2.120.10.30">
    <property type="entry name" value="TolB, C-terminal domain"/>
    <property type="match status" value="8"/>
</dbReference>
<dbReference type="Pfam" id="PF00615">
    <property type="entry name" value="RGS"/>
    <property type="match status" value="1"/>
</dbReference>
<evidence type="ECO:0000256" key="4">
    <source>
        <dbReference type="ARBA" id="ARBA00022989"/>
    </source>
</evidence>
<evidence type="ECO:0000256" key="1">
    <source>
        <dbReference type="ARBA" id="ARBA00004370"/>
    </source>
</evidence>
<dbReference type="SUPFAM" id="SSF63829">
    <property type="entry name" value="Calcium-dependent phosphotriesterase"/>
    <property type="match status" value="1"/>
</dbReference>
<reference evidence="12 13" key="1">
    <citation type="journal article" date="2010" name="Cell">
        <title>The genome of Naegleria gruberi illuminates early eukaryotic versatility.</title>
        <authorList>
            <person name="Fritz-Laylin L.K."/>
            <person name="Prochnik S.E."/>
            <person name="Ginger M.L."/>
            <person name="Dacks J.B."/>
            <person name="Carpenter M.L."/>
            <person name="Field M.C."/>
            <person name="Kuo A."/>
            <person name="Paredez A."/>
            <person name="Chapman J."/>
            <person name="Pham J."/>
            <person name="Shu S."/>
            <person name="Neupane R."/>
            <person name="Cipriano M."/>
            <person name="Mancuso J."/>
            <person name="Tu H."/>
            <person name="Salamov A."/>
            <person name="Lindquist E."/>
            <person name="Shapiro H."/>
            <person name="Lucas S."/>
            <person name="Grigoriev I.V."/>
            <person name="Cande W.Z."/>
            <person name="Fulton C."/>
            <person name="Rokhsar D.S."/>
            <person name="Dawson S.C."/>
        </authorList>
    </citation>
    <scope>NUCLEOTIDE SEQUENCE [LARGE SCALE GENOMIC DNA]</scope>
    <source>
        <strain evidence="12 13">NEG-M</strain>
    </source>
</reference>
<dbReference type="GO" id="GO:0016020">
    <property type="term" value="C:membrane"/>
    <property type="evidence" value="ECO:0007669"/>
    <property type="project" value="UniProtKB-SubCell"/>
</dbReference>
<accession>D2V3Y0</accession>
<dbReference type="SUPFAM" id="SSF63825">
    <property type="entry name" value="YWTD domain"/>
    <property type="match status" value="1"/>
</dbReference>
<dbReference type="InterPro" id="IPR016137">
    <property type="entry name" value="RGS"/>
</dbReference>
<protein>
    <submittedName>
        <fullName evidence="12">Predicted protein</fullName>
    </submittedName>
</protein>
<keyword evidence="9" id="KW-0732">Signal</keyword>
<dbReference type="GeneID" id="8849737"/>
<dbReference type="PROSITE" id="PS50132">
    <property type="entry name" value="RGS"/>
    <property type="match status" value="1"/>
</dbReference>
<proteinExistence type="predicted"/>
<dbReference type="InterPro" id="IPR036305">
    <property type="entry name" value="RGS_sf"/>
</dbReference>
<evidence type="ECO:0000313" key="12">
    <source>
        <dbReference type="EMBL" id="EFC48428.1"/>
    </source>
</evidence>
<feature type="transmembrane region" description="Helical" evidence="8">
    <location>
        <begin position="1829"/>
        <end position="1852"/>
    </location>
</feature>
<dbReference type="SMART" id="SM00315">
    <property type="entry name" value="RGS"/>
    <property type="match status" value="1"/>
</dbReference>
<dbReference type="InterPro" id="IPR046338">
    <property type="entry name" value="GAIN_dom_sf"/>
</dbReference>
<evidence type="ECO:0000256" key="7">
    <source>
        <dbReference type="PROSITE-ProRule" id="PRU00504"/>
    </source>
</evidence>
<dbReference type="PANTHER" id="PTHR46388:SF2">
    <property type="entry name" value="NHL REPEAT-CONTAINING PROTEIN 2"/>
    <property type="match status" value="1"/>
</dbReference>
<keyword evidence="5 8" id="KW-0472">Membrane</keyword>
<dbReference type="PROSITE" id="PS50221">
    <property type="entry name" value="GAIN_B"/>
    <property type="match status" value="1"/>
</dbReference>
<keyword evidence="4 8" id="KW-1133">Transmembrane helix</keyword>
<feature type="transmembrane region" description="Helical" evidence="8">
    <location>
        <begin position="1864"/>
        <end position="1890"/>
    </location>
</feature>
<keyword evidence="2 8" id="KW-0812">Transmembrane</keyword>
<evidence type="ECO:0000256" key="9">
    <source>
        <dbReference type="SAM" id="SignalP"/>
    </source>
</evidence>
<dbReference type="VEuPathDB" id="AmoebaDB:NAEGRDRAFT_63528"/>
<dbReference type="SUPFAM" id="SSF101898">
    <property type="entry name" value="NHL repeat"/>
    <property type="match status" value="2"/>
</dbReference>
<dbReference type="eggNOG" id="KOG2177">
    <property type="taxonomic scope" value="Eukaryota"/>
</dbReference>
<evidence type="ECO:0000256" key="8">
    <source>
        <dbReference type="SAM" id="Phobius"/>
    </source>
</evidence>